<evidence type="ECO:0000313" key="2">
    <source>
        <dbReference type="EMBL" id="CAB3764405.1"/>
    </source>
</evidence>
<reference evidence="2 3" key="1">
    <citation type="submission" date="2020-04" db="EMBL/GenBank/DDBJ databases">
        <authorList>
            <person name="De Canck E."/>
        </authorList>
    </citation>
    <scope>NUCLEOTIDE SEQUENCE [LARGE SCALE GENOMIC DNA]</scope>
    <source>
        <strain evidence="2 3">LMG 29739</strain>
    </source>
</reference>
<sequence>MDHSSSTKHATEKNQSPRKTSQPKDRVESKGSAGSGQSARWSGHHEYDWMDHFSFPDTPWW</sequence>
<accession>A0A6J5EH81</accession>
<dbReference type="Proteomes" id="UP000494329">
    <property type="component" value="Unassembled WGS sequence"/>
</dbReference>
<evidence type="ECO:0000256" key="1">
    <source>
        <dbReference type="SAM" id="MobiDB-lite"/>
    </source>
</evidence>
<organism evidence="2 3">
    <name type="scientific">Paraburkholderia solisilvae</name>
    <dbReference type="NCBI Taxonomy" id="624376"/>
    <lineage>
        <taxon>Bacteria</taxon>
        <taxon>Pseudomonadati</taxon>
        <taxon>Pseudomonadota</taxon>
        <taxon>Betaproteobacteria</taxon>
        <taxon>Burkholderiales</taxon>
        <taxon>Burkholderiaceae</taxon>
        <taxon>Paraburkholderia</taxon>
    </lineage>
</organism>
<gene>
    <name evidence="2" type="ORF">LMG29739_04348</name>
</gene>
<dbReference type="AlphaFoldDB" id="A0A6J5EH81"/>
<keyword evidence="3" id="KW-1185">Reference proteome</keyword>
<feature type="compositionally biased region" description="Basic and acidic residues" evidence="1">
    <location>
        <begin position="1"/>
        <end position="12"/>
    </location>
</feature>
<feature type="region of interest" description="Disordered" evidence="1">
    <location>
        <begin position="1"/>
        <end position="43"/>
    </location>
</feature>
<protein>
    <submittedName>
        <fullName evidence="2">Uncharacterized protein</fullName>
    </submittedName>
</protein>
<name>A0A6J5EH81_9BURK</name>
<proteinExistence type="predicted"/>
<evidence type="ECO:0000313" key="3">
    <source>
        <dbReference type="Proteomes" id="UP000494329"/>
    </source>
</evidence>
<dbReference type="EMBL" id="CADIKF010000038">
    <property type="protein sequence ID" value="CAB3764405.1"/>
    <property type="molecule type" value="Genomic_DNA"/>
</dbReference>